<dbReference type="PANTHER" id="PTHR11803:SF39">
    <property type="entry name" value="2-IMINOBUTANOATE_2-IMINOPROPANOATE DEAMINASE"/>
    <property type="match status" value="1"/>
</dbReference>
<keyword evidence="6" id="KW-1185">Reference proteome</keyword>
<dbReference type="EMBL" id="PVUB01000009">
    <property type="protein sequence ID" value="PRZ21160.1"/>
    <property type="molecule type" value="Genomic_DNA"/>
</dbReference>
<accession>A0A1M5S137</accession>
<dbReference type="Proteomes" id="UP000184384">
    <property type="component" value="Unassembled WGS sequence"/>
</dbReference>
<comment type="similarity">
    <text evidence="1">Belongs to the RutC family.</text>
</comment>
<evidence type="ECO:0000313" key="6">
    <source>
        <dbReference type="Proteomes" id="UP000237771"/>
    </source>
</evidence>
<dbReference type="GO" id="GO:0019239">
    <property type="term" value="F:deaminase activity"/>
    <property type="evidence" value="ECO:0007669"/>
    <property type="project" value="TreeGrafter"/>
</dbReference>
<dbReference type="GO" id="GO:0005829">
    <property type="term" value="C:cytosol"/>
    <property type="evidence" value="ECO:0007669"/>
    <property type="project" value="TreeGrafter"/>
</dbReference>
<dbReference type="STRING" id="280093.SAMN05443373_11113"/>
<feature type="region of interest" description="Disordered" evidence="2">
    <location>
        <begin position="1"/>
        <end position="20"/>
    </location>
</feature>
<organism evidence="4 5">
    <name type="scientific">Flavobacterium granuli</name>
    <dbReference type="NCBI Taxonomy" id="280093"/>
    <lineage>
        <taxon>Bacteria</taxon>
        <taxon>Pseudomonadati</taxon>
        <taxon>Bacteroidota</taxon>
        <taxon>Flavobacteriia</taxon>
        <taxon>Flavobacteriales</taxon>
        <taxon>Flavobacteriaceae</taxon>
        <taxon>Flavobacterium</taxon>
    </lineage>
</organism>
<dbReference type="NCBIfam" id="TIGR00004">
    <property type="entry name" value="Rid family detoxifying hydrolase"/>
    <property type="match status" value="1"/>
</dbReference>
<dbReference type="InterPro" id="IPR006056">
    <property type="entry name" value="RidA"/>
</dbReference>
<protein>
    <submittedName>
        <fullName evidence="4">Reactive intermediate/imine deaminase</fullName>
    </submittedName>
</protein>
<dbReference type="RefSeq" id="WP_072945093.1">
    <property type="nucleotide sequence ID" value="NZ_FQWO01000011.1"/>
</dbReference>
<reference evidence="4" key="2">
    <citation type="submission" date="2016-11" db="EMBL/GenBank/DDBJ databases">
        <authorList>
            <person name="Jaros S."/>
            <person name="Januszkiewicz K."/>
            <person name="Wedrychowicz H."/>
        </authorList>
    </citation>
    <scope>NUCLEOTIDE SEQUENCE [LARGE SCALE GENOMIC DNA]</scope>
    <source>
        <strain evidence="4">DSM 19729</strain>
    </source>
</reference>
<dbReference type="PANTHER" id="PTHR11803">
    <property type="entry name" value="2-IMINOBUTANOATE/2-IMINOPROPANOATE DEAMINASE RIDA"/>
    <property type="match status" value="1"/>
</dbReference>
<evidence type="ECO:0000313" key="4">
    <source>
        <dbReference type="EMBL" id="SHH31743.1"/>
    </source>
</evidence>
<dbReference type="CDD" id="cd00448">
    <property type="entry name" value="YjgF_YER057c_UK114_family"/>
    <property type="match status" value="3"/>
</dbReference>
<dbReference type="InterPro" id="IPR006175">
    <property type="entry name" value="YjgF/YER057c/UK114"/>
</dbReference>
<dbReference type="FunFam" id="3.30.1330.40:FF:000001">
    <property type="entry name" value="L-PSP family endoribonuclease"/>
    <property type="match status" value="1"/>
</dbReference>
<name>A0A1M5S137_9FLAO</name>
<dbReference type="Gene3D" id="3.30.1330.40">
    <property type="entry name" value="RutC-like"/>
    <property type="match status" value="3"/>
</dbReference>
<feature type="compositionally biased region" description="Polar residues" evidence="2">
    <location>
        <begin position="10"/>
        <end position="20"/>
    </location>
</feature>
<reference evidence="5" key="1">
    <citation type="submission" date="2016-11" db="EMBL/GenBank/DDBJ databases">
        <authorList>
            <person name="Varghese N."/>
            <person name="Submissions S."/>
        </authorList>
    </citation>
    <scope>NUCLEOTIDE SEQUENCE [LARGE SCALE GENOMIC DNA]</scope>
    <source>
        <strain evidence="5">DSM 19729</strain>
    </source>
</reference>
<dbReference type="AlphaFoldDB" id="A0A1M5S137"/>
<evidence type="ECO:0000256" key="1">
    <source>
        <dbReference type="ARBA" id="ARBA00010552"/>
    </source>
</evidence>
<dbReference type="InterPro" id="IPR035959">
    <property type="entry name" value="RutC-like_sf"/>
</dbReference>
<evidence type="ECO:0000256" key="2">
    <source>
        <dbReference type="SAM" id="MobiDB-lite"/>
    </source>
</evidence>
<reference evidence="3 6" key="3">
    <citation type="submission" date="2018-03" db="EMBL/GenBank/DDBJ databases">
        <title>Genomic Encyclopedia of Archaeal and Bacterial Type Strains, Phase II (KMG-II): from individual species to whole genera.</title>
        <authorList>
            <person name="Goeker M."/>
        </authorList>
    </citation>
    <scope>NUCLEOTIDE SEQUENCE [LARGE SCALE GENOMIC DNA]</scope>
    <source>
        <strain evidence="3 6">DSM 17797</strain>
    </source>
</reference>
<proteinExistence type="inferred from homology"/>
<dbReference type="Pfam" id="PF01042">
    <property type="entry name" value="Ribonuc_L-PSP"/>
    <property type="match status" value="3"/>
</dbReference>
<dbReference type="EMBL" id="FQWO01000011">
    <property type="protein sequence ID" value="SHH31743.1"/>
    <property type="molecule type" value="Genomic_DNA"/>
</dbReference>
<dbReference type="Proteomes" id="UP000237771">
    <property type="component" value="Unassembled WGS sequence"/>
</dbReference>
<sequence>MSEIRKNSRNTENAPKSPVSTQTVAFSHYNNISAQLPIDPKTGEIVGNAIKDQAKRCLTNIQAIVESIGHVMDDVVKITVFLKDISDIEAVDEVYKTFFKSDLPTRTTVAVDALPIDGALLQMDALISNGEGTTPQKPLDLVKVTRNTENAPKSLHAQTVAFSHYNNISAQLPIDPKSGKIVAGGVKEQTEQCLNNIKAILESIDHVMNDVVKTTVFLKNSSDVEVVNGVFAEFFPSYVPARTIVNALALPMDALVQIDTVVSHGDGTPPQLPEDARFLVIEANNTENAPKVPYTQSVAYSHYNHISGQLPLDPKTNEVVAGGVKEQAVQCLNNIKAILESIDHNMDDIVKINIQLKNMGDIDAVNEIYTTFFKSDLPARTVIGVATIPMDALIQIDAVVSNSEGTPA</sequence>
<evidence type="ECO:0000313" key="3">
    <source>
        <dbReference type="EMBL" id="PRZ21160.1"/>
    </source>
</evidence>
<gene>
    <name evidence="3" type="ORF">BC624_10913</name>
    <name evidence="4" type="ORF">SAMN05443373_11113</name>
</gene>
<evidence type="ECO:0000313" key="5">
    <source>
        <dbReference type="Proteomes" id="UP000184384"/>
    </source>
</evidence>
<dbReference type="SUPFAM" id="SSF55298">
    <property type="entry name" value="YjgF-like"/>
    <property type="match status" value="3"/>
</dbReference>